<name>A0ABV5WXJ8_9MICO</name>
<dbReference type="EMBL" id="JBHMAU010000003">
    <property type="protein sequence ID" value="MFB9774898.1"/>
    <property type="molecule type" value="Genomic_DNA"/>
</dbReference>
<organism evidence="5 6">
    <name type="scientific">Brevibacterium otitidis</name>
    <dbReference type="NCBI Taxonomy" id="53364"/>
    <lineage>
        <taxon>Bacteria</taxon>
        <taxon>Bacillati</taxon>
        <taxon>Actinomycetota</taxon>
        <taxon>Actinomycetes</taxon>
        <taxon>Micrococcales</taxon>
        <taxon>Brevibacteriaceae</taxon>
        <taxon>Brevibacterium</taxon>
    </lineage>
</organism>
<evidence type="ECO:0000256" key="1">
    <source>
        <dbReference type="ARBA" id="ARBA00023015"/>
    </source>
</evidence>
<dbReference type="SUPFAM" id="SSF46785">
    <property type="entry name" value="Winged helix' DNA-binding domain"/>
    <property type="match status" value="1"/>
</dbReference>
<dbReference type="PANTHER" id="PTHR42756:SF1">
    <property type="entry name" value="TRANSCRIPTIONAL REPRESSOR OF EMRAB OPERON"/>
    <property type="match status" value="1"/>
</dbReference>
<reference evidence="5 6" key="1">
    <citation type="submission" date="2024-09" db="EMBL/GenBank/DDBJ databases">
        <authorList>
            <person name="Sun Q."/>
            <person name="Mori K."/>
        </authorList>
    </citation>
    <scope>NUCLEOTIDE SEQUENCE [LARGE SCALE GENOMIC DNA]</scope>
    <source>
        <strain evidence="5 6">JCM 11683</strain>
    </source>
</reference>
<protein>
    <submittedName>
        <fullName evidence="5">MarR family winged helix-turn-helix transcriptional regulator</fullName>
    </submittedName>
</protein>
<dbReference type="RefSeq" id="WP_376837564.1">
    <property type="nucleotide sequence ID" value="NZ_JBHMAU010000003.1"/>
</dbReference>
<evidence type="ECO:0000256" key="2">
    <source>
        <dbReference type="ARBA" id="ARBA00023125"/>
    </source>
</evidence>
<keyword evidence="3" id="KW-0804">Transcription</keyword>
<keyword evidence="1" id="KW-0805">Transcription regulation</keyword>
<proteinExistence type="predicted"/>
<dbReference type="Gene3D" id="1.10.10.10">
    <property type="entry name" value="Winged helix-like DNA-binding domain superfamily/Winged helix DNA-binding domain"/>
    <property type="match status" value="1"/>
</dbReference>
<dbReference type="SMART" id="SM00347">
    <property type="entry name" value="HTH_MARR"/>
    <property type="match status" value="1"/>
</dbReference>
<dbReference type="PANTHER" id="PTHR42756">
    <property type="entry name" value="TRANSCRIPTIONAL REGULATOR, MARR"/>
    <property type="match status" value="1"/>
</dbReference>
<dbReference type="InterPro" id="IPR000835">
    <property type="entry name" value="HTH_MarR-typ"/>
</dbReference>
<dbReference type="Pfam" id="PF12802">
    <property type="entry name" value="MarR_2"/>
    <property type="match status" value="1"/>
</dbReference>
<dbReference type="Proteomes" id="UP001589707">
    <property type="component" value="Unassembled WGS sequence"/>
</dbReference>
<keyword evidence="2" id="KW-0238">DNA-binding</keyword>
<comment type="caution">
    <text evidence="5">The sequence shown here is derived from an EMBL/GenBank/DDBJ whole genome shotgun (WGS) entry which is preliminary data.</text>
</comment>
<dbReference type="PROSITE" id="PS50995">
    <property type="entry name" value="HTH_MARR_2"/>
    <property type="match status" value="1"/>
</dbReference>
<evidence type="ECO:0000313" key="5">
    <source>
        <dbReference type="EMBL" id="MFB9774898.1"/>
    </source>
</evidence>
<accession>A0ABV5WXJ8</accession>
<sequence>MTKQTEQRDAVDSVLEQWRQRRPDLDASAMGIVGRLQRAGHLLDSAVASNLASMDLEPWEFDVLATLRRAGELTAGQLTRASMVTSGAMTNRVDRLIKRGLVERRPNPHSRRTVLIDLTADGREVVDEALLGHIRNLDSLAGHLSQSDRQQLATLLKRLLIGLGDISPET</sequence>
<gene>
    <name evidence="5" type="ORF">ACFFN1_00395</name>
</gene>
<dbReference type="InterPro" id="IPR023187">
    <property type="entry name" value="Tscrpt_reg_MarR-type_CS"/>
</dbReference>
<evidence type="ECO:0000313" key="6">
    <source>
        <dbReference type="Proteomes" id="UP001589707"/>
    </source>
</evidence>
<evidence type="ECO:0000259" key="4">
    <source>
        <dbReference type="PROSITE" id="PS50995"/>
    </source>
</evidence>
<dbReference type="PRINTS" id="PR00598">
    <property type="entry name" value="HTHMARR"/>
</dbReference>
<dbReference type="PROSITE" id="PS01117">
    <property type="entry name" value="HTH_MARR_1"/>
    <property type="match status" value="1"/>
</dbReference>
<keyword evidence="6" id="KW-1185">Reference proteome</keyword>
<feature type="domain" description="HTH marR-type" evidence="4">
    <location>
        <begin position="29"/>
        <end position="161"/>
    </location>
</feature>
<evidence type="ECO:0000256" key="3">
    <source>
        <dbReference type="ARBA" id="ARBA00023163"/>
    </source>
</evidence>
<dbReference type="InterPro" id="IPR036388">
    <property type="entry name" value="WH-like_DNA-bd_sf"/>
</dbReference>
<dbReference type="InterPro" id="IPR036390">
    <property type="entry name" value="WH_DNA-bd_sf"/>
</dbReference>